<reference evidence="2" key="1">
    <citation type="submission" date="2020-04" db="EMBL/GenBank/DDBJ databases">
        <title>Deep metagenomics examines the oral microbiome during advanced dental caries in children, revealing novel taxa and co-occurrences with host molecules.</title>
        <authorList>
            <person name="Baker J.L."/>
            <person name="Morton J.T."/>
            <person name="Dinis M."/>
            <person name="Alvarez R."/>
            <person name="Tran N.C."/>
            <person name="Knight R."/>
            <person name="Edlund A."/>
        </authorList>
    </citation>
    <scope>NUCLEOTIDE SEQUENCE</scope>
    <source>
        <strain evidence="2">JCVI_34_bin.1</strain>
    </source>
</reference>
<dbReference type="Pfam" id="PF19576">
    <property type="entry name" value="Acyltransf_2"/>
    <property type="match status" value="1"/>
</dbReference>
<keyword evidence="2" id="KW-0808">Transferase</keyword>
<dbReference type="GO" id="GO:0016746">
    <property type="term" value="F:acyltransferase activity"/>
    <property type="evidence" value="ECO:0007669"/>
    <property type="project" value="UniProtKB-KW"/>
</dbReference>
<protein>
    <submittedName>
        <fullName evidence="2">Glycerol acyltransferase</fullName>
    </submittedName>
</protein>
<comment type="caution">
    <text evidence="2">The sequence shown here is derived from an EMBL/GenBank/DDBJ whole genome shotgun (WGS) entry which is preliminary data.</text>
</comment>
<dbReference type="AlphaFoldDB" id="A0A929RZ51"/>
<evidence type="ECO:0000313" key="3">
    <source>
        <dbReference type="Proteomes" id="UP000704068"/>
    </source>
</evidence>
<dbReference type="Proteomes" id="UP000704068">
    <property type="component" value="Unassembled WGS sequence"/>
</dbReference>
<evidence type="ECO:0000259" key="1">
    <source>
        <dbReference type="Pfam" id="PF19576"/>
    </source>
</evidence>
<organism evidence="2 3">
    <name type="scientific">Alloprevotella tannerae</name>
    <dbReference type="NCBI Taxonomy" id="76122"/>
    <lineage>
        <taxon>Bacteria</taxon>
        <taxon>Pseudomonadati</taxon>
        <taxon>Bacteroidota</taxon>
        <taxon>Bacteroidia</taxon>
        <taxon>Bacteroidales</taxon>
        <taxon>Prevotellaceae</taxon>
        <taxon>Alloprevotella</taxon>
    </lineage>
</organism>
<evidence type="ECO:0000313" key="2">
    <source>
        <dbReference type="EMBL" id="MBF0970724.1"/>
    </source>
</evidence>
<feature type="domain" description="Putative acyltransferase ACT14924-like acyltransferase" evidence="1">
    <location>
        <begin position="12"/>
        <end position="275"/>
    </location>
</feature>
<keyword evidence="2" id="KW-0012">Acyltransferase</keyword>
<dbReference type="InterPro" id="IPR045746">
    <property type="entry name" value="ACT14924-like_Acyltransf_dom"/>
</dbReference>
<gene>
    <name evidence="2" type="ORF">HXK21_06750</name>
</gene>
<dbReference type="EMBL" id="JABZGR010000020">
    <property type="protein sequence ID" value="MBF0970724.1"/>
    <property type="molecule type" value="Genomic_DNA"/>
</dbReference>
<dbReference type="SUPFAM" id="SSF69593">
    <property type="entry name" value="Glycerol-3-phosphate (1)-acyltransferase"/>
    <property type="match status" value="1"/>
</dbReference>
<sequence length="275" mass="31647">MDGTIFKIDIDKVLHDKVGKKAGYIPRFMVSWLKRTIHQEEINAFLEEEGDRQGVPWLWDCLRYLGVELKVEGRENLPSPSDGKLYTFVSNHPLGGQDGVALGAVLGEHYDGRIKYLVNDILMNLHGLAPLCIPINTTGKKGRDFPKMVEAGFAGNDHIIMFPSGLCSRRQKDGQIRDLAWKKTFITKSVCSQRDVVPIYFSGHNSNFFYRLANICKRLHIKFNVAMLFLVDEMYKNRNKTFTIKIGEPIPWQTFDRSRSDQEWAAYVREKVYQL</sequence>
<name>A0A929RZ51_9BACT</name>
<proteinExistence type="predicted"/>
<dbReference type="RefSeq" id="WP_303764340.1">
    <property type="nucleotide sequence ID" value="NZ_JABZGR010000020.1"/>
</dbReference>
<accession>A0A929RZ51</accession>